<keyword evidence="2 3" id="KW-0812">Transmembrane</keyword>
<evidence type="ECO:0000256" key="1">
    <source>
        <dbReference type="SAM" id="MobiDB-lite"/>
    </source>
</evidence>
<protein>
    <submittedName>
        <fullName evidence="3">Transmembrane protein, putative</fullName>
    </submittedName>
</protein>
<keyword evidence="4" id="KW-1185">Reference proteome</keyword>
<dbReference type="Proteomes" id="UP000009168">
    <property type="component" value="Unassembled WGS sequence"/>
</dbReference>
<dbReference type="AlphaFoldDB" id="I7MMJ2"/>
<dbReference type="EMBL" id="GG662435">
    <property type="protein sequence ID" value="EAS04962.2"/>
    <property type="molecule type" value="Genomic_DNA"/>
</dbReference>
<dbReference type="KEGG" id="tet:TTHERM_00686050"/>
<organism evidence="3 4">
    <name type="scientific">Tetrahymena thermophila (strain SB210)</name>
    <dbReference type="NCBI Taxonomy" id="312017"/>
    <lineage>
        <taxon>Eukaryota</taxon>
        <taxon>Sar</taxon>
        <taxon>Alveolata</taxon>
        <taxon>Ciliophora</taxon>
        <taxon>Intramacronucleata</taxon>
        <taxon>Oligohymenophorea</taxon>
        <taxon>Hymenostomatida</taxon>
        <taxon>Tetrahymenina</taxon>
        <taxon>Tetrahymenidae</taxon>
        <taxon>Tetrahymena</taxon>
    </lineage>
</organism>
<feature type="transmembrane region" description="Helical" evidence="2">
    <location>
        <begin position="157"/>
        <end position="177"/>
    </location>
</feature>
<evidence type="ECO:0000256" key="2">
    <source>
        <dbReference type="SAM" id="Phobius"/>
    </source>
</evidence>
<feature type="transmembrane region" description="Helical" evidence="2">
    <location>
        <begin position="27"/>
        <end position="44"/>
    </location>
</feature>
<gene>
    <name evidence="3" type="ORF">TTHERM_00686050</name>
</gene>
<feature type="compositionally biased region" description="Low complexity" evidence="1">
    <location>
        <begin position="328"/>
        <end position="339"/>
    </location>
</feature>
<name>I7MMJ2_TETTS</name>
<reference evidence="4" key="1">
    <citation type="journal article" date="2006" name="PLoS Biol.">
        <title>Macronuclear genome sequence of the ciliate Tetrahymena thermophila, a model eukaryote.</title>
        <authorList>
            <person name="Eisen J.A."/>
            <person name="Coyne R.S."/>
            <person name="Wu M."/>
            <person name="Wu D."/>
            <person name="Thiagarajan M."/>
            <person name="Wortman J.R."/>
            <person name="Badger J.H."/>
            <person name="Ren Q."/>
            <person name="Amedeo P."/>
            <person name="Jones K.M."/>
            <person name="Tallon L.J."/>
            <person name="Delcher A.L."/>
            <person name="Salzberg S.L."/>
            <person name="Silva J.C."/>
            <person name="Haas B.J."/>
            <person name="Majoros W.H."/>
            <person name="Farzad M."/>
            <person name="Carlton J.M."/>
            <person name="Smith R.K. Jr."/>
            <person name="Garg J."/>
            <person name="Pearlman R.E."/>
            <person name="Karrer K.M."/>
            <person name="Sun L."/>
            <person name="Manning G."/>
            <person name="Elde N.C."/>
            <person name="Turkewitz A.P."/>
            <person name="Asai D.J."/>
            <person name="Wilkes D.E."/>
            <person name="Wang Y."/>
            <person name="Cai H."/>
            <person name="Collins K."/>
            <person name="Stewart B.A."/>
            <person name="Lee S.R."/>
            <person name="Wilamowska K."/>
            <person name="Weinberg Z."/>
            <person name="Ruzzo W.L."/>
            <person name="Wloga D."/>
            <person name="Gaertig J."/>
            <person name="Frankel J."/>
            <person name="Tsao C.-C."/>
            <person name="Gorovsky M.A."/>
            <person name="Keeling P.J."/>
            <person name="Waller R.F."/>
            <person name="Patron N.J."/>
            <person name="Cherry J.M."/>
            <person name="Stover N.A."/>
            <person name="Krieger C.J."/>
            <person name="del Toro C."/>
            <person name="Ryder H.F."/>
            <person name="Williamson S.C."/>
            <person name="Barbeau R.A."/>
            <person name="Hamilton E.P."/>
            <person name="Orias E."/>
        </authorList>
    </citation>
    <scope>NUCLEOTIDE SEQUENCE [LARGE SCALE GENOMIC DNA]</scope>
    <source>
        <strain evidence="4">SB210</strain>
    </source>
</reference>
<dbReference type="RefSeq" id="XP_001025207.2">
    <property type="nucleotide sequence ID" value="XM_001025207.2"/>
</dbReference>
<feature type="transmembrane region" description="Helical" evidence="2">
    <location>
        <begin position="218"/>
        <end position="237"/>
    </location>
</feature>
<feature type="transmembrane region" description="Helical" evidence="2">
    <location>
        <begin position="183"/>
        <end position="206"/>
    </location>
</feature>
<accession>I7MMJ2</accession>
<feature type="region of interest" description="Disordered" evidence="1">
    <location>
        <begin position="327"/>
        <end position="358"/>
    </location>
</feature>
<feature type="transmembrane region" description="Helical" evidence="2">
    <location>
        <begin position="271"/>
        <end position="289"/>
    </location>
</feature>
<keyword evidence="2" id="KW-0472">Membrane</keyword>
<evidence type="ECO:0000313" key="3">
    <source>
        <dbReference type="EMBL" id="EAS04962.2"/>
    </source>
</evidence>
<evidence type="ECO:0000313" key="4">
    <source>
        <dbReference type="Proteomes" id="UP000009168"/>
    </source>
</evidence>
<sequence length="358" mass="42025">MFKQSIVRNVIGTVSSFPIHYYLDPTMTSYMLMGVGIVQFYSIYKYKQSTKITGYYKDQKHLLQSLQQNNFEQQFSNQNSQYQQSEYQELFSKHSENLQSSKEQGLSNYEKYLKESQSNNNSNINNQFSGQFNDQVQAKDDQIRYIEVENTNERLTYYNSQLMCMGLLQGVLLGSYMEIWNDGYIYLIQLSTFLNSVLNGYLFHYFYKTNYKMTNLKALLIGSITPLPITIMAPIVYNNGLIQSNLFQYAQKLFLSENINQDPSLFFTYRMGIRLFGLLFLYFIGFLILSGDQDVEDDDEEESSSENEKDKNVFDIFIKIKFDDKNQNKNLNIDNTNKNSQTENQQIDKTNKQNEKDQ</sequence>
<proteinExistence type="predicted"/>
<feature type="compositionally biased region" description="Basic and acidic residues" evidence="1">
    <location>
        <begin position="349"/>
        <end position="358"/>
    </location>
</feature>
<dbReference type="InParanoid" id="I7MMJ2"/>
<keyword evidence="2" id="KW-1133">Transmembrane helix</keyword>
<dbReference type="GeneID" id="7826327"/>